<sequence length="819" mass="93941">MCQRGEQEKEHAQTSLSLVCRREKSYVREVQGFLGEYAKTVRATCETILFSKPQGDPVNKSWMTFKIHIQVWQNQFQKLCALKWSYAHLAVAMNDVPSDNVYAYALSKTLTKVSSPVTVGLYSECHNRINMVLKNIEVHMNQEAERREQRNNKEVKPRSIKPSICDLLSLIVRLLFYRPVWTEQNQKRRNIRYVFVRFSAWHFAGSDMLWAGLVMQLFKAFQKNFGLRNMMKRMMQGRKRLRKLRWTGGPRTCAAFPFGPLTLMAFIGTLLILIPLIIFGFPDLKDKPEGEQDNESHAYGVLEGFAIAVLGVPAAGAVRFVFLLLKNLIFNQDLTVRQGLDNQKVSEQLGLMNEVRKEMRLLCCFIHFMEIFERRKIRVVLEITNLDRCTPTKIVGVLDAVNILLSDEESPLISLLAVDPEVLVRQVDQAKDCLSKSNSAYDFLDRIVTLPFTVPKLCDASKCKVFENIVRGQSEIPEDFSLGLGDHRTSIALEDECSVQNKNEEDQVSPLIAKNVKPQTFTPAELSLEDVDKSIDLAFRHILSRDERSLQTYISGDTMSMRRVINSIRVTFIIMETLKLEPPAPEKIAAWVVLADLWPCRLSWILQCVEDDVQRAEIDGECETFCAPEETKTLWEVFNEHSLEYFLLGPEAENFLERDGDPELFEMFLRRDFRFTVGEVKRFMFCTVNLNYSIKNELARIRGTHGLKKAARNMFNSIAAKKVIGMKTEDVCEELSRLKFPEKYLTTVRENFLDGQTILLSNPRDLRQVLQMTLGEWTTFKIHFLGVMSSSRLDLAQSLPKPTSPTAVICPSGHDQHTI</sequence>
<comment type="caution">
    <text evidence="4">The sequence shown here is derived from an EMBL/GenBank/DDBJ whole genome shotgun (WGS) entry which is preliminary data.</text>
</comment>
<keyword evidence="1" id="KW-0472">Membrane</keyword>
<evidence type="ECO:0000259" key="2">
    <source>
        <dbReference type="Pfam" id="PF07693"/>
    </source>
</evidence>
<dbReference type="Proteomes" id="UP000324632">
    <property type="component" value="Chromosome 19"/>
</dbReference>
<evidence type="ECO:0000259" key="3">
    <source>
        <dbReference type="Pfam" id="PF23307"/>
    </source>
</evidence>
<keyword evidence="1" id="KW-0812">Transmembrane</keyword>
<dbReference type="InterPro" id="IPR057092">
    <property type="entry name" value="SAM_KIDINS220"/>
</dbReference>
<feature type="transmembrane region" description="Helical" evidence="1">
    <location>
        <begin position="200"/>
        <end position="221"/>
    </location>
</feature>
<feature type="transmembrane region" description="Helical" evidence="1">
    <location>
        <begin position="261"/>
        <end position="281"/>
    </location>
</feature>
<reference evidence="4 5" key="1">
    <citation type="journal article" date="2019" name="Mol. Ecol. Resour.">
        <title>Chromosome-level genome assembly of Triplophysa tibetana, a fish adapted to the harsh high-altitude environment of the Tibetan Plateau.</title>
        <authorList>
            <person name="Yang X."/>
            <person name="Liu H."/>
            <person name="Ma Z."/>
            <person name="Zou Y."/>
            <person name="Zou M."/>
            <person name="Mao Y."/>
            <person name="Li X."/>
            <person name="Wang H."/>
            <person name="Chen T."/>
            <person name="Wang W."/>
            <person name="Yang R."/>
        </authorList>
    </citation>
    <scope>NUCLEOTIDE SEQUENCE [LARGE SCALE GENOMIC DNA]</scope>
    <source>
        <strain evidence="4">TTIB1903HZAU</strain>
        <tissue evidence="4">Muscle</tissue>
    </source>
</reference>
<dbReference type="EMBL" id="SOYY01000019">
    <property type="protein sequence ID" value="KAA0707579.1"/>
    <property type="molecule type" value="Genomic_DNA"/>
</dbReference>
<dbReference type="InterPro" id="IPR052754">
    <property type="entry name" value="NTPase_KAP_P-loop"/>
</dbReference>
<dbReference type="Pfam" id="PF07693">
    <property type="entry name" value="KAP_NTPase"/>
    <property type="match status" value="1"/>
</dbReference>
<feature type="domain" description="KAP NTPase" evidence="2">
    <location>
        <begin position="134"/>
        <end position="570"/>
    </location>
</feature>
<dbReference type="Pfam" id="PF23307">
    <property type="entry name" value="SAM_KIDINS220"/>
    <property type="match status" value="1"/>
</dbReference>
<keyword evidence="1" id="KW-1133">Transmembrane helix</keyword>
<evidence type="ECO:0000313" key="4">
    <source>
        <dbReference type="EMBL" id="KAA0707579.1"/>
    </source>
</evidence>
<dbReference type="InterPro" id="IPR011646">
    <property type="entry name" value="KAP_P-loop"/>
</dbReference>
<feature type="transmembrane region" description="Helical" evidence="1">
    <location>
        <begin position="301"/>
        <end position="325"/>
    </location>
</feature>
<protein>
    <submittedName>
        <fullName evidence="4">NTPase KAP family P-loop domain-containing protein 1</fullName>
    </submittedName>
</protein>
<accession>A0A5A9NFD1</accession>
<evidence type="ECO:0000313" key="5">
    <source>
        <dbReference type="Proteomes" id="UP000324632"/>
    </source>
</evidence>
<gene>
    <name evidence="4" type="ORF">E1301_Tti014851</name>
</gene>
<proteinExistence type="predicted"/>
<keyword evidence="5" id="KW-1185">Reference proteome</keyword>
<organism evidence="4 5">
    <name type="scientific">Triplophysa tibetana</name>
    <dbReference type="NCBI Taxonomy" id="1572043"/>
    <lineage>
        <taxon>Eukaryota</taxon>
        <taxon>Metazoa</taxon>
        <taxon>Chordata</taxon>
        <taxon>Craniata</taxon>
        <taxon>Vertebrata</taxon>
        <taxon>Euteleostomi</taxon>
        <taxon>Actinopterygii</taxon>
        <taxon>Neopterygii</taxon>
        <taxon>Teleostei</taxon>
        <taxon>Ostariophysi</taxon>
        <taxon>Cypriniformes</taxon>
        <taxon>Nemacheilidae</taxon>
        <taxon>Triplophysa</taxon>
    </lineage>
</organism>
<dbReference type="AlphaFoldDB" id="A0A5A9NFD1"/>
<name>A0A5A9NFD1_9TELE</name>
<dbReference type="PANTHER" id="PTHR22674:SF6">
    <property type="entry name" value="NTPASE KAP FAMILY P-LOOP DOMAIN-CONTAINING PROTEIN 1"/>
    <property type="match status" value="1"/>
</dbReference>
<evidence type="ECO:0000256" key="1">
    <source>
        <dbReference type="SAM" id="Phobius"/>
    </source>
</evidence>
<feature type="domain" description="Kinase D-interacting substrate of 220 kDa-like SAM" evidence="3">
    <location>
        <begin position="725"/>
        <end position="784"/>
    </location>
</feature>
<dbReference type="PANTHER" id="PTHR22674">
    <property type="entry name" value="NTPASE, KAP FAMILY P-LOOP DOMAIN-CONTAINING 1"/>
    <property type="match status" value="1"/>
</dbReference>